<dbReference type="AlphaFoldDB" id="A0A5B8Z1A8"/>
<keyword evidence="1" id="KW-0812">Transmembrane</keyword>
<dbReference type="KEGG" id="bda:FSZ17_04475"/>
<evidence type="ECO:0000313" key="3">
    <source>
        <dbReference type="Proteomes" id="UP000321555"/>
    </source>
</evidence>
<reference evidence="3" key="1">
    <citation type="submission" date="2019-08" db="EMBL/GenBank/DDBJ databases">
        <authorList>
            <person name="Zheng X."/>
        </authorList>
    </citation>
    <scope>NUCLEOTIDE SEQUENCE [LARGE SCALE GENOMIC DNA]</scope>
    <source>
        <strain evidence="3">FJAT-25496</strain>
    </source>
</reference>
<gene>
    <name evidence="2" type="ORF">FSZ17_04475</name>
</gene>
<dbReference type="RefSeq" id="WP_057775872.1">
    <property type="nucleotide sequence ID" value="NZ_CP042593.1"/>
</dbReference>
<dbReference type="STRING" id="1742359.GCA_001439625_04631"/>
<evidence type="ECO:0000313" key="2">
    <source>
        <dbReference type="EMBL" id="QED46591.1"/>
    </source>
</evidence>
<protein>
    <submittedName>
        <fullName evidence="2">Uncharacterized protein</fullName>
    </submittedName>
</protein>
<feature type="transmembrane region" description="Helical" evidence="1">
    <location>
        <begin position="41"/>
        <end position="59"/>
    </location>
</feature>
<sequence length="86" mass="10274">MNSPEQNKKNLLEMKNFLCEMLFALSFIWIGTWFFLETYKWVVYVFMAGAVFLVFLFRFLKVSLKFLFLLSSIMLFIAFLVTVLFS</sequence>
<proteinExistence type="predicted"/>
<organism evidence="2 3">
    <name type="scientific">Cytobacillus dafuensis</name>
    <name type="common">Bacillus dafuensis</name>
    <dbReference type="NCBI Taxonomy" id="1742359"/>
    <lineage>
        <taxon>Bacteria</taxon>
        <taxon>Bacillati</taxon>
        <taxon>Bacillota</taxon>
        <taxon>Bacilli</taxon>
        <taxon>Bacillales</taxon>
        <taxon>Bacillaceae</taxon>
        <taxon>Cytobacillus</taxon>
    </lineage>
</organism>
<keyword evidence="1" id="KW-1133">Transmembrane helix</keyword>
<keyword evidence="3" id="KW-1185">Reference proteome</keyword>
<name>A0A5B8Z1A8_CYTDA</name>
<feature type="transmembrane region" description="Helical" evidence="1">
    <location>
        <begin position="66"/>
        <end position="85"/>
    </location>
</feature>
<evidence type="ECO:0000256" key="1">
    <source>
        <dbReference type="SAM" id="Phobius"/>
    </source>
</evidence>
<keyword evidence="1" id="KW-0472">Membrane</keyword>
<dbReference type="Proteomes" id="UP000321555">
    <property type="component" value="Chromosome"/>
</dbReference>
<feature type="transmembrane region" description="Helical" evidence="1">
    <location>
        <begin position="17"/>
        <end position="35"/>
    </location>
</feature>
<accession>A0A5B8Z1A8</accession>
<dbReference type="EMBL" id="CP042593">
    <property type="protein sequence ID" value="QED46591.1"/>
    <property type="molecule type" value="Genomic_DNA"/>
</dbReference>